<sequence>MTNMTPCALVDLTDTRTQRPLHASTSSLTLTVYLISCASAVSQTQDQLHTMFVLGLLTCIVLRAFSAQAKVVDTFGECSRFFYKDTEPGGMNQNAEKICQKLDNRGFYYATLYFNPYKIPLYSAYILDPACSSDTSRSNIWHLEPKVYYELKTKDFH</sequence>
<protein>
    <submittedName>
        <fullName evidence="2">Endonuclease domain-containing 1 protein</fullName>
    </submittedName>
</protein>
<feature type="transmembrane region" description="Helical" evidence="1">
    <location>
        <begin position="47"/>
        <end position="65"/>
    </location>
</feature>
<dbReference type="SUPFAM" id="SSF54060">
    <property type="entry name" value="His-Me finger endonucleases"/>
    <property type="match status" value="1"/>
</dbReference>
<dbReference type="InterPro" id="IPR039015">
    <property type="entry name" value="ENDOD1"/>
</dbReference>
<evidence type="ECO:0000313" key="2">
    <source>
        <dbReference type="EMBL" id="ROI92057.1"/>
    </source>
</evidence>
<dbReference type="GO" id="GO:0004519">
    <property type="term" value="F:endonuclease activity"/>
    <property type="evidence" value="ECO:0007669"/>
    <property type="project" value="UniProtKB-KW"/>
</dbReference>
<keyword evidence="1" id="KW-1133">Transmembrane helix</keyword>
<dbReference type="InterPro" id="IPR044925">
    <property type="entry name" value="His-Me_finger_sf"/>
</dbReference>
<keyword evidence="2" id="KW-0255">Endonuclease</keyword>
<accession>A0A3N0XRZ7</accession>
<name>A0A3N0XRZ7_ANAGA</name>
<evidence type="ECO:0000256" key="1">
    <source>
        <dbReference type="SAM" id="Phobius"/>
    </source>
</evidence>
<keyword evidence="1" id="KW-0472">Membrane</keyword>
<dbReference type="PANTHER" id="PTHR21472:SF21">
    <property type="entry name" value="ENDONUCLEASE DOMAIN-CONTAINING 1 PROTEIN-LIKE-RELATED"/>
    <property type="match status" value="1"/>
</dbReference>
<comment type="caution">
    <text evidence="2">The sequence shown here is derived from an EMBL/GenBank/DDBJ whole genome shotgun (WGS) entry which is preliminary data.</text>
</comment>
<proteinExistence type="predicted"/>
<evidence type="ECO:0000313" key="3">
    <source>
        <dbReference type="Proteomes" id="UP000281406"/>
    </source>
</evidence>
<reference evidence="2 3" key="1">
    <citation type="submission" date="2018-10" db="EMBL/GenBank/DDBJ databases">
        <title>Genome assembly for a Yunnan-Guizhou Plateau 3E fish, Anabarilius grahami (Regan), and its evolutionary and genetic applications.</title>
        <authorList>
            <person name="Jiang W."/>
        </authorList>
    </citation>
    <scope>NUCLEOTIDE SEQUENCE [LARGE SCALE GENOMIC DNA]</scope>
    <source>
        <strain evidence="2">AG-KIZ</strain>
        <tissue evidence="2">Muscle</tissue>
    </source>
</reference>
<dbReference type="Proteomes" id="UP000281406">
    <property type="component" value="Unassembled WGS sequence"/>
</dbReference>
<gene>
    <name evidence="2" type="ORF">DPX16_0469</name>
</gene>
<dbReference type="PANTHER" id="PTHR21472">
    <property type="entry name" value="ENDONUCLEASE DOMAIN-CONTAINING 1 PROTEIN ENDOD1"/>
    <property type="match status" value="1"/>
</dbReference>
<keyword evidence="2" id="KW-0378">Hydrolase</keyword>
<organism evidence="2 3">
    <name type="scientific">Anabarilius grahami</name>
    <name type="common">Kanglang fish</name>
    <name type="synonym">Barilius grahami</name>
    <dbReference type="NCBI Taxonomy" id="495550"/>
    <lineage>
        <taxon>Eukaryota</taxon>
        <taxon>Metazoa</taxon>
        <taxon>Chordata</taxon>
        <taxon>Craniata</taxon>
        <taxon>Vertebrata</taxon>
        <taxon>Euteleostomi</taxon>
        <taxon>Actinopterygii</taxon>
        <taxon>Neopterygii</taxon>
        <taxon>Teleostei</taxon>
        <taxon>Ostariophysi</taxon>
        <taxon>Cypriniformes</taxon>
        <taxon>Xenocyprididae</taxon>
        <taxon>Xenocypridinae</taxon>
        <taxon>Xenocypridinae incertae sedis</taxon>
        <taxon>Anabarilius</taxon>
    </lineage>
</organism>
<dbReference type="OrthoDB" id="69221at2759"/>
<keyword evidence="1" id="KW-0812">Transmembrane</keyword>
<keyword evidence="3" id="KW-1185">Reference proteome</keyword>
<dbReference type="AlphaFoldDB" id="A0A3N0XRZ7"/>
<keyword evidence="2" id="KW-0540">Nuclease</keyword>
<feature type="transmembrane region" description="Helical" evidence="1">
    <location>
        <begin position="21"/>
        <end position="41"/>
    </location>
</feature>
<dbReference type="EMBL" id="RJVU01066545">
    <property type="protein sequence ID" value="ROI92057.1"/>
    <property type="molecule type" value="Genomic_DNA"/>
</dbReference>